<comment type="caution">
    <text evidence="1">The sequence shown here is derived from an EMBL/GenBank/DDBJ whole genome shotgun (WGS) entry which is preliminary data.</text>
</comment>
<evidence type="ECO:0000313" key="1">
    <source>
        <dbReference type="EMBL" id="MFB2836612.1"/>
    </source>
</evidence>
<sequence>MSQRIPMKDMIVILPGILGSVLQKDGKDLWAVSGQAIWQVLTNLNQTIHNLKLGQDDPNAESLGDGIRATSLIQDTHLIPGFWKIDGYTQTSRLITDNFNVTPGDIYNDPDDKAANFYQFPYDWRRDNRANGHILKKLIDKRLKRWREASSASDAKVILMAHSMGGLVSRYYLEVLEGWRDSRALFTFGTPYRGSLKAVNFLANGYKQQFLDLTEVMRSLTSIYQLLPIYEVVKIGESYKRIAEADGLPNIDKRKAQDALAFHREIETAVEQHLKLEEYRKSFTVVPIAGVQQPTLQSAILENGKLTASEDLPGILHNRFDLSDGDGTVPQVSAIPIERSGNFDNFFIAEQHGALQNQKQVLQNLLNCLELSQFHLAAVKAPQTAISLSLDDLYLPDEPVSIRARVTGAISFGKLQAEITSVSHEQPAVNLDFVERERDWLLIIDNLPPGLYRVTVQTENTSAQAPTPVHDLFEVVTL</sequence>
<dbReference type="InterPro" id="IPR029058">
    <property type="entry name" value="AB_hydrolase_fold"/>
</dbReference>
<name>A0ABV4WP01_9CYAN</name>
<proteinExistence type="predicted"/>
<protein>
    <submittedName>
        <fullName evidence="1">Lecithin--cholesterol acyltransferase</fullName>
    </submittedName>
</protein>
<reference evidence="1 2" key="1">
    <citation type="submission" date="2024-09" db="EMBL/GenBank/DDBJ databases">
        <title>Floridaenema gen nov. (Aerosakkonemataceae, Aerosakkonematales ord. nov., Cyanobacteria) from benthic tropical and subtropical fresh waters, with the description of four new species.</title>
        <authorList>
            <person name="Moretto J.A."/>
            <person name="Berthold D.E."/>
            <person name="Lefler F.W."/>
            <person name="Huang I.-S."/>
            <person name="Laughinghouse H. IV."/>
        </authorList>
    </citation>
    <scope>NUCLEOTIDE SEQUENCE [LARGE SCALE GENOMIC DNA]</scope>
    <source>
        <strain evidence="1 2">BLCC-F167</strain>
    </source>
</reference>
<dbReference type="InterPro" id="IPR003386">
    <property type="entry name" value="LACT/PDAT_acylTrfase"/>
</dbReference>
<dbReference type="Gene3D" id="3.40.50.1820">
    <property type="entry name" value="alpha/beta hydrolase"/>
    <property type="match status" value="1"/>
</dbReference>
<dbReference type="Pfam" id="PF02450">
    <property type="entry name" value="LCAT"/>
    <property type="match status" value="1"/>
</dbReference>
<keyword evidence="1" id="KW-0808">Transferase</keyword>
<organism evidence="1 2">
    <name type="scientific">Floridaenema evergladense BLCC-F167</name>
    <dbReference type="NCBI Taxonomy" id="3153639"/>
    <lineage>
        <taxon>Bacteria</taxon>
        <taxon>Bacillati</taxon>
        <taxon>Cyanobacteriota</taxon>
        <taxon>Cyanophyceae</taxon>
        <taxon>Oscillatoriophycideae</taxon>
        <taxon>Aerosakkonematales</taxon>
        <taxon>Aerosakkonemataceae</taxon>
        <taxon>Floridanema</taxon>
        <taxon>Floridanema evergladense</taxon>
    </lineage>
</organism>
<keyword evidence="1" id="KW-0012">Acyltransferase</keyword>
<gene>
    <name evidence="1" type="ORF">ACE1CA_18930</name>
</gene>
<dbReference type="EMBL" id="JBHFNT010000161">
    <property type="protein sequence ID" value="MFB2836612.1"/>
    <property type="molecule type" value="Genomic_DNA"/>
</dbReference>
<dbReference type="PANTHER" id="PTHR11440">
    <property type="entry name" value="LECITHIN-CHOLESTEROL ACYLTRANSFERASE-RELATED"/>
    <property type="match status" value="1"/>
</dbReference>
<keyword evidence="2" id="KW-1185">Reference proteome</keyword>
<dbReference type="RefSeq" id="WP_413278988.1">
    <property type="nucleotide sequence ID" value="NZ_JBHFNT010000161.1"/>
</dbReference>
<evidence type="ECO:0000313" key="2">
    <source>
        <dbReference type="Proteomes" id="UP001576780"/>
    </source>
</evidence>
<dbReference type="Proteomes" id="UP001576780">
    <property type="component" value="Unassembled WGS sequence"/>
</dbReference>
<dbReference type="SUPFAM" id="SSF53474">
    <property type="entry name" value="alpha/beta-Hydrolases"/>
    <property type="match status" value="1"/>
</dbReference>
<dbReference type="GO" id="GO:0016746">
    <property type="term" value="F:acyltransferase activity"/>
    <property type="evidence" value="ECO:0007669"/>
    <property type="project" value="UniProtKB-KW"/>
</dbReference>
<accession>A0ABV4WP01</accession>